<comment type="caution">
    <text evidence="1">The sequence shown here is derived from an EMBL/GenBank/DDBJ whole genome shotgun (WGS) entry which is preliminary data.</text>
</comment>
<dbReference type="Proteomes" id="UP000499080">
    <property type="component" value="Unassembled WGS sequence"/>
</dbReference>
<organism evidence="1 2">
    <name type="scientific">Araneus ventricosus</name>
    <name type="common">Orbweaver spider</name>
    <name type="synonym">Epeira ventricosa</name>
    <dbReference type="NCBI Taxonomy" id="182803"/>
    <lineage>
        <taxon>Eukaryota</taxon>
        <taxon>Metazoa</taxon>
        <taxon>Ecdysozoa</taxon>
        <taxon>Arthropoda</taxon>
        <taxon>Chelicerata</taxon>
        <taxon>Arachnida</taxon>
        <taxon>Araneae</taxon>
        <taxon>Araneomorphae</taxon>
        <taxon>Entelegynae</taxon>
        <taxon>Araneoidea</taxon>
        <taxon>Araneidae</taxon>
        <taxon>Araneus</taxon>
    </lineage>
</organism>
<accession>A0A4Y2FAH3</accession>
<evidence type="ECO:0000313" key="2">
    <source>
        <dbReference type="Proteomes" id="UP000499080"/>
    </source>
</evidence>
<proteinExistence type="predicted"/>
<dbReference type="EMBL" id="BGPR01000870">
    <property type="protein sequence ID" value="GBM38503.1"/>
    <property type="molecule type" value="Genomic_DNA"/>
</dbReference>
<sequence length="96" mass="11021">MPSIGWIFSEIVFRSWNPIAPKPKLYHYSTAVLEHITSIIAKTFAPHSTNFRTTPASECLAPMYDLTCNIPSTRRIFSEIVFRSWNPAVPTPRPYH</sequence>
<evidence type="ECO:0000313" key="1">
    <source>
        <dbReference type="EMBL" id="GBM38503.1"/>
    </source>
</evidence>
<keyword evidence="2" id="KW-1185">Reference proteome</keyword>
<protein>
    <submittedName>
        <fullName evidence="1">Uncharacterized protein</fullName>
    </submittedName>
</protein>
<reference evidence="1 2" key="1">
    <citation type="journal article" date="2019" name="Sci. Rep.">
        <title>Orb-weaving spider Araneus ventricosus genome elucidates the spidroin gene catalogue.</title>
        <authorList>
            <person name="Kono N."/>
            <person name="Nakamura H."/>
            <person name="Ohtoshi R."/>
            <person name="Moran D.A.P."/>
            <person name="Shinohara A."/>
            <person name="Yoshida Y."/>
            <person name="Fujiwara M."/>
            <person name="Mori M."/>
            <person name="Tomita M."/>
            <person name="Arakawa K."/>
        </authorList>
    </citation>
    <scope>NUCLEOTIDE SEQUENCE [LARGE SCALE GENOMIC DNA]</scope>
</reference>
<name>A0A4Y2FAH3_ARAVE</name>
<dbReference type="AlphaFoldDB" id="A0A4Y2FAH3"/>
<gene>
    <name evidence="1" type="ORF">AVEN_24595_1</name>
</gene>